<feature type="region of interest" description="Disordered" evidence="4">
    <location>
        <begin position="1"/>
        <end position="46"/>
    </location>
</feature>
<dbReference type="PANTHER" id="PTHR24421">
    <property type="entry name" value="NITRATE/NITRITE SENSOR PROTEIN NARX-RELATED"/>
    <property type="match status" value="1"/>
</dbReference>
<evidence type="ECO:0000313" key="7">
    <source>
        <dbReference type="EMBL" id="MCP2165197.1"/>
    </source>
</evidence>
<keyword evidence="5" id="KW-1133">Transmembrane helix</keyword>
<feature type="compositionally biased region" description="Low complexity" evidence="4">
    <location>
        <begin position="1"/>
        <end position="12"/>
    </location>
</feature>
<sequence>MGGAAVDGAAAARGRRRGAWSRDWPGHGPEQARRTARRTVGGVLDRQDNGGRQPWWRRLRHSGAVAWIAVALLFELFMFLDVPDILHSGLPPARVALDLGAVLLYAAAYAVLPALTWRADDRTRLVVSAVTLGLGVVTVALLGLAATGLLVYGMAVVAVLAPWRWGVLLDGLVFLALLGAIALWGDVTEDVSGLITLLSVTVALFFMGRLRRAIQALKAAQAEIAAMAVTQERARLARDLHDVLGHSLTTITVKAGLARRVLERAADTDRAIAEVREVEELSRQALADVRATVSGYREVTLAAELVGARAALHAAGVEADLPHAVDNVRPEYQEVFGYVLREGITNVLRHSRASRCAVRLGENWVEISDNGRGTGGVGGSGTGLAGLGERLAAVGGRIEAGPRPEGGFQVRASAGGTDRLADRAEATRPSWAPGLPSTSAGLA</sequence>
<gene>
    <name evidence="7" type="ORF">LX83_002046</name>
</gene>
<feature type="region of interest" description="Disordered" evidence="4">
    <location>
        <begin position="415"/>
        <end position="443"/>
    </location>
</feature>
<dbReference type="Gene3D" id="3.30.565.10">
    <property type="entry name" value="Histidine kinase-like ATPase, C-terminal domain"/>
    <property type="match status" value="1"/>
</dbReference>
<evidence type="ECO:0000256" key="3">
    <source>
        <dbReference type="ARBA" id="ARBA00023012"/>
    </source>
</evidence>
<dbReference type="InterPro" id="IPR011712">
    <property type="entry name" value="Sig_transdc_His_kin_sub3_dim/P"/>
</dbReference>
<evidence type="ECO:0000313" key="8">
    <source>
        <dbReference type="Proteomes" id="UP001206128"/>
    </source>
</evidence>
<dbReference type="GO" id="GO:0046983">
    <property type="term" value="F:protein dimerization activity"/>
    <property type="evidence" value="ECO:0007669"/>
    <property type="project" value="InterPro"/>
</dbReference>
<evidence type="ECO:0000256" key="5">
    <source>
        <dbReference type="SAM" id="Phobius"/>
    </source>
</evidence>
<reference evidence="7" key="1">
    <citation type="submission" date="2022-06" db="EMBL/GenBank/DDBJ databases">
        <title>Genomic Encyclopedia of Archaeal and Bacterial Type Strains, Phase II (KMG-II): from individual species to whole genera.</title>
        <authorList>
            <person name="Goeker M."/>
        </authorList>
    </citation>
    <scope>NUCLEOTIDE SEQUENCE</scope>
    <source>
        <strain evidence="7">DSM 43935</strain>
    </source>
</reference>
<keyword evidence="5" id="KW-0472">Membrane</keyword>
<feature type="transmembrane region" description="Helical" evidence="5">
    <location>
        <begin position="167"/>
        <end position="185"/>
    </location>
</feature>
<keyword evidence="5" id="KW-0812">Transmembrane</keyword>
<keyword evidence="1" id="KW-0808">Transferase</keyword>
<keyword evidence="8" id="KW-1185">Reference proteome</keyword>
<keyword evidence="2 7" id="KW-0418">Kinase</keyword>
<feature type="transmembrane region" description="Helical" evidence="5">
    <location>
        <begin position="64"/>
        <end position="83"/>
    </location>
</feature>
<comment type="caution">
    <text evidence="7">The sequence shown here is derived from an EMBL/GenBank/DDBJ whole genome shotgun (WGS) entry which is preliminary data.</text>
</comment>
<feature type="transmembrane region" description="Helical" evidence="5">
    <location>
        <begin position="191"/>
        <end position="208"/>
    </location>
</feature>
<dbReference type="Proteomes" id="UP001206128">
    <property type="component" value="Unassembled WGS sequence"/>
</dbReference>
<dbReference type="CDD" id="cd16917">
    <property type="entry name" value="HATPase_UhpB-NarQ-NarX-like"/>
    <property type="match status" value="1"/>
</dbReference>
<dbReference type="EMBL" id="JAMTCK010000004">
    <property type="protein sequence ID" value="MCP2165197.1"/>
    <property type="molecule type" value="Genomic_DNA"/>
</dbReference>
<feature type="domain" description="Signal transduction histidine kinase subgroup 3 dimerisation and phosphoacceptor" evidence="6">
    <location>
        <begin position="232"/>
        <end position="300"/>
    </location>
</feature>
<dbReference type="InterPro" id="IPR036890">
    <property type="entry name" value="HATPase_C_sf"/>
</dbReference>
<organism evidence="7 8">
    <name type="scientific">Goodfellowiella coeruleoviolacea</name>
    <dbReference type="NCBI Taxonomy" id="334858"/>
    <lineage>
        <taxon>Bacteria</taxon>
        <taxon>Bacillati</taxon>
        <taxon>Actinomycetota</taxon>
        <taxon>Actinomycetes</taxon>
        <taxon>Pseudonocardiales</taxon>
        <taxon>Pseudonocardiaceae</taxon>
        <taxon>Goodfellowiella</taxon>
    </lineage>
</organism>
<protein>
    <submittedName>
        <fullName evidence="7">Two-component system, NarL family, sensor histidine kinase DesK</fullName>
    </submittedName>
</protein>
<dbReference type="Gene3D" id="1.20.5.1930">
    <property type="match status" value="1"/>
</dbReference>
<keyword evidence="3" id="KW-0902">Two-component regulatory system</keyword>
<accession>A0AAE3GBE5</accession>
<evidence type="ECO:0000256" key="1">
    <source>
        <dbReference type="ARBA" id="ARBA00022679"/>
    </source>
</evidence>
<dbReference type="InterPro" id="IPR050482">
    <property type="entry name" value="Sensor_HK_TwoCompSys"/>
</dbReference>
<dbReference type="Pfam" id="PF07730">
    <property type="entry name" value="HisKA_3"/>
    <property type="match status" value="1"/>
</dbReference>
<dbReference type="AlphaFoldDB" id="A0AAE3GBE5"/>
<feature type="transmembrane region" description="Helical" evidence="5">
    <location>
        <begin position="132"/>
        <end position="160"/>
    </location>
</feature>
<proteinExistence type="predicted"/>
<dbReference type="PANTHER" id="PTHR24421:SF63">
    <property type="entry name" value="SENSOR HISTIDINE KINASE DESK"/>
    <property type="match status" value="1"/>
</dbReference>
<dbReference type="SUPFAM" id="SSF55874">
    <property type="entry name" value="ATPase domain of HSP90 chaperone/DNA topoisomerase II/histidine kinase"/>
    <property type="match status" value="1"/>
</dbReference>
<dbReference type="GO" id="GO:0000155">
    <property type="term" value="F:phosphorelay sensor kinase activity"/>
    <property type="evidence" value="ECO:0007669"/>
    <property type="project" value="InterPro"/>
</dbReference>
<evidence type="ECO:0000259" key="6">
    <source>
        <dbReference type="Pfam" id="PF07730"/>
    </source>
</evidence>
<evidence type="ECO:0000256" key="2">
    <source>
        <dbReference type="ARBA" id="ARBA00022777"/>
    </source>
</evidence>
<dbReference type="GO" id="GO:0016020">
    <property type="term" value="C:membrane"/>
    <property type="evidence" value="ECO:0007669"/>
    <property type="project" value="InterPro"/>
</dbReference>
<feature type="transmembrane region" description="Helical" evidence="5">
    <location>
        <begin position="95"/>
        <end position="112"/>
    </location>
</feature>
<name>A0AAE3GBE5_9PSEU</name>
<evidence type="ECO:0000256" key="4">
    <source>
        <dbReference type="SAM" id="MobiDB-lite"/>
    </source>
</evidence>